<dbReference type="AlphaFoldDB" id="X6MGE9"/>
<evidence type="ECO:0000256" key="2">
    <source>
        <dbReference type="SAM" id="MobiDB-lite"/>
    </source>
</evidence>
<feature type="compositionally biased region" description="Low complexity" evidence="2">
    <location>
        <begin position="1"/>
        <end position="10"/>
    </location>
</feature>
<keyword evidence="4" id="KW-1185">Reference proteome</keyword>
<reference evidence="3 4" key="1">
    <citation type="journal article" date="2013" name="Curr. Biol.">
        <title>The Genome of the Foraminiferan Reticulomyxa filosa.</title>
        <authorList>
            <person name="Glockner G."/>
            <person name="Hulsmann N."/>
            <person name="Schleicher M."/>
            <person name="Noegel A.A."/>
            <person name="Eichinger L."/>
            <person name="Gallinger C."/>
            <person name="Pawlowski J."/>
            <person name="Sierra R."/>
            <person name="Euteneuer U."/>
            <person name="Pillet L."/>
            <person name="Moustafa A."/>
            <person name="Platzer M."/>
            <person name="Groth M."/>
            <person name="Szafranski K."/>
            <person name="Schliwa M."/>
        </authorList>
    </citation>
    <scope>NUCLEOTIDE SEQUENCE [LARGE SCALE GENOMIC DNA]</scope>
</reference>
<sequence>NNNNNNNNNNKSGISSVTDNDEDMMDRTKKAMETLKEQRDEELSKKVDELSKEQGKVRYLSDVLFQTNESYYVLWLEKCKIALELFSKNADFEKTKERSKKAIRRYYAQLSQNDRLLKELKLLKQSIEVLKKQAQAAKGGGIAGGGAFAPYPGWSVSAKHIPAMTLPSVSSRANGIFLPASNTPKAKELKIEMNENENAPDNEKDSESDDDVDDLLRVENKFKTLVKQESMLQLNEEQNQFQSALEEMQNELSDMHSQLESKDAEIDKLKAEMLQQKERRLFELENEDEYYKHRANTLKQTCENLENNNVKLLQLLQNVENEFVSKLNYKPSILNNRNYAQEFDPKKCMADKASDSSVALLKMAQAGSSTPTSSANLAVDKPISTLDLTATRNDRKDKLKERLKSVNKSINGMEMIMDANATLQELSAEPDNDDLDGSSPHNDNLSAANVDEPQKPSKDWKQDRNVRQGKKLTRL</sequence>
<feature type="compositionally biased region" description="Basic and acidic residues" evidence="2">
    <location>
        <begin position="452"/>
        <end position="466"/>
    </location>
</feature>
<feature type="non-terminal residue" evidence="3">
    <location>
        <position position="1"/>
    </location>
</feature>
<evidence type="ECO:0000256" key="1">
    <source>
        <dbReference type="SAM" id="Coils"/>
    </source>
</evidence>
<accession>X6MGE9</accession>
<evidence type="ECO:0000313" key="3">
    <source>
        <dbReference type="EMBL" id="ETO12482.1"/>
    </source>
</evidence>
<protein>
    <submittedName>
        <fullName evidence="3">Viral A-type inclusion protein</fullName>
    </submittedName>
</protein>
<dbReference type="Proteomes" id="UP000023152">
    <property type="component" value="Unassembled WGS sequence"/>
</dbReference>
<feature type="region of interest" description="Disordered" evidence="2">
    <location>
        <begin position="1"/>
        <end position="27"/>
    </location>
</feature>
<proteinExistence type="predicted"/>
<feature type="region of interest" description="Disordered" evidence="2">
    <location>
        <begin position="427"/>
        <end position="475"/>
    </location>
</feature>
<feature type="coiled-coil region" evidence="1">
    <location>
        <begin position="227"/>
        <end position="322"/>
    </location>
</feature>
<comment type="caution">
    <text evidence="3">The sequence shown here is derived from an EMBL/GenBank/DDBJ whole genome shotgun (WGS) entry which is preliminary data.</text>
</comment>
<gene>
    <name evidence="3" type="ORF">RFI_24894</name>
</gene>
<dbReference type="EMBL" id="ASPP01021369">
    <property type="protein sequence ID" value="ETO12482.1"/>
    <property type="molecule type" value="Genomic_DNA"/>
</dbReference>
<keyword evidence="1" id="KW-0175">Coiled coil</keyword>
<name>X6MGE9_RETFI</name>
<organism evidence="3 4">
    <name type="scientific">Reticulomyxa filosa</name>
    <dbReference type="NCBI Taxonomy" id="46433"/>
    <lineage>
        <taxon>Eukaryota</taxon>
        <taxon>Sar</taxon>
        <taxon>Rhizaria</taxon>
        <taxon>Retaria</taxon>
        <taxon>Foraminifera</taxon>
        <taxon>Monothalamids</taxon>
        <taxon>Reticulomyxidae</taxon>
        <taxon>Reticulomyxa</taxon>
    </lineage>
</organism>
<evidence type="ECO:0000313" key="4">
    <source>
        <dbReference type="Proteomes" id="UP000023152"/>
    </source>
</evidence>